<gene>
    <name evidence="2" type="ORF">B5M42_17250</name>
</gene>
<evidence type="ECO:0000313" key="2">
    <source>
        <dbReference type="EMBL" id="TFE85498.1"/>
    </source>
</evidence>
<feature type="region of interest" description="Disordered" evidence="1">
    <location>
        <begin position="41"/>
        <end position="103"/>
    </location>
</feature>
<protein>
    <submittedName>
        <fullName evidence="2">Uncharacterized protein</fullName>
    </submittedName>
</protein>
<keyword evidence="3" id="KW-1185">Reference proteome</keyword>
<reference evidence="2 3" key="1">
    <citation type="submission" date="2017-03" db="EMBL/GenBank/DDBJ databases">
        <title>Isolation of Levoglucosan Utilizing Bacteria.</title>
        <authorList>
            <person name="Arya A.S."/>
        </authorList>
    </citation>
    <scope>NUCLEOTIDE SEQUENCE [LARGE SCALE GENOMIC DNA]</scope>
    <source>
        <strain evidence="2 3">MEC069</strain>
    </source>
</reference>
<dbReference type="AlphaFoldDB" id="A0A4Y8PXP1"/>
<comment type="caution">
    <text evidence="2">The sequence shown here is derived from an EMBL/GenBank/DDBJ whole genome shotgun (WGS) entry which is preliminary data.</text>
</comment>
<dbReference type="EMBL" id="MYFO01000025">
    <property type="protein sequence ID" value="TFE85498.1"/>
    <property type="molecule type" value="Genomic_DNA"/>
</dbReference>
<feature type="compositionally biased region" description="Basic and acidic residues" evidence="1">
    <location>
        <begin position="52"/>
        <end position="67"/>
    </location>
</feature>
<feature type="region of interest" description="Disordered" evidence="1">
    <location>
        <begin position="1"/>
        <end position="25"/>
    </location>
</feature>
<evidence type="ECO:0000313" key="3">
    <source>
        <dbReference type="Proteomes" id="UP000298246"/>
    </source>
</evidence>
<name>A0A4Y8PXP1_9BACL</name>
<organism evidence="2 3">
    <name type="scientific">Paenibacillus athensensis</name>
    <dbReference type="NCBI Taxonomy" id="1967502"/>
    <lineage>
        <taxon>Bacteria</taxon>
        <taxon>Bacillati</taxon>
        <taxon>Bacillota</taxon>
        <taxon>Bacilli</taxon>
        <taxon>Bacillales</taxon>
        <taxon>Paenibacillaceae</taxon>
        <taxon>Paenibacillus</taxon>
    </lineage>
</organism>
<sequence length="103" mass="10771">MCNSGDCAVGPQRQVAQGSGARGRWHTADELRGARAVAHGGELRGARAGRSGRTDRTISNRSDRPETLEIPVQAAGPAKGARLTGRTVRDDSSQAPNVQADLP</sequence>
<proteinExistence type="predicted"/>
<dbReference type="Proteomes" id="UP000298246">
    <property type="component" value="Unassembled WGS sequence"/>
</dbReference>
<accession>A0A4Y8PXP1</accession>
<evidence type="ECO:0000256" key="1">
    <source>
        <dbReference type="SAM" id="MobiDB-lite"/>
    </source>
</evidence>